<evidence type="ECO:0000256" key="13">
    <source>
        <dbReference type="SAM" id="Phobius"/>
    </source>
</evidence>
<dbReference type="Gene3D" id="1.20.1070.10">
    <property type="entry name" value="Rhodopsin 7-helix transmembrane proteins"/>
    <property type="match status" value="1"/>
</dbReference>
<evidence type="ECO:0000256" key="2">
    <source>
        <dbReference type="ARBA" id="ARBA00004651"/>
    </source>
</evidence>
<evidence type="ECO:0000256" key="10">
    <source>
        <dbReference type="ARBA" id="ARBA00023170"/>
    </source>
</evidence>
<evidence type="ECO:0000259" key="14">
    <source>
        <dbReference type="PROSITE" id="PS50262"/>
    </source>
</evidence>
<evidence type="ECO:0000256" key="12">
    <source>
        <dbReference type="RuleBase" id="RU000688"/>
    </source>
</evidence>
<evidence type="ECO:0000256" key="7">
    <source>
        <dbReference type="ARBA" id="ARBA00022989"/>
    </source>
</evidence>
<dbReference type="SUPFAM" id="SSF81321">
    <property type="entry name" value="Family A G protein-coupled receptor-like"/>
    <property type="match status" value="1"/>
</dbReference>
<evidence type="ECO:0000313" key="15">
    <source>
        <dbReference type="EMBL" id="BAC05953.1"/>
    </source>
</evidence>
<keyword evidence="3" id="KW-1003">Cell membrane</keyword>
<dbReference type="InterPro" id="IPR000725">
    <property type="entry name" value="Olfact_rcpt"/>
</dbReference>
<dbReference type="InterPro" id="IPR000276">
    <property type="entry name" value="GPCR_Rhodpsn"/>
</dbReference>
<evidence type="ECO:0000256" key="5">
    <source>
        <dbReference type="ARBA" id="ARBA00022692"/>
    </source>
</evidence>
<dbReference type="AlphaFoldDB" id="Q8NGQ7"/>
<dbReference type="Pfam" id="PF13853">
    <property type="entry name" value="7tm_4"/>
    <property type="match status" value="1"/>
</dbReference>
<dbReference type="PROSITE" id="PS50262">
    <property type="entry name" value="G_PROTEIN_RECEP_F1_2"/>
    <property type="match status" value="1"/>
</dbReference>
<comment type="function">
    <text evidence="1">Odorant receptor.</text>
</comment>
<dbReference type="PANTHER" id="PTHR48018">
    <property type="entry name" value="OLFACTORY RECEPTOR"/>
    <property type="match status" value="1"/>
</dbReference>
<dbReference type="PRINTS" id="PR00237">
    <property type="entry name" value="GPCRRHODOPSN"/>
</dbReference>
<feature type="transmembrane region" description="Helical" evidence="13">
    <location>
        <begin position="197"/>
        <end position="221"/>
    </location>
</feature>
<organism evidence="15">
    <name type="scientific">Homo sapiens</name>
    <name type="common">Human</name>
    <dbReference type="NCBI Taxonomy" id="9606"/>
    <lineage>
        <taxon>Eukaryota</taxon>
        <taxon>Metazoa</taxon>
        <taxon>Chordata</taxon>
        <taxon>Craniata</taxon>
        <taxon>Vertebrata</taxon>
        <taxon>Euteleostomi</taxon>
        <taxon>Mammalia</taxon>
        <taxon>Eutheria</taxon>
        <taxon>Euarchontoglires</taxon>
        <taxon>Primates</taxon>
        <taxon>Haplorrhini</taxon>
        <taxon>Catarrhini</taxon>
        <taxon>Hominidae</taxon>
        <taxon>Homo</taxon>
    </lineage>
</organism>
<feature type="transmembrane region" description="Helical" evidence="13">
    <location>
        <begin position="141"/>
        <end position="158"/>
    </location>
</feature>
<dbReference type="GO" id="GO:0004930">
    <property type="term" value="F:G protein-coupled receptor activity"/>
    <property type="evidence" value="ECO:0007669"/>
    <property type="project" value="UniProtKB-KW"/>
</dbReference>
<feature type="transmembrane region" description="Helical" evidence="13">
    <location>
        <begin position="101"/>
        <end position="120"/>
    </location>
</feature>
<dbReference type="FunFam" id="1.20.1070.10:FF:000015">
    <property type="entry name" value="Olfactory receptor"/>
    <property type="match status" value="1"/>
</dbReference>
<feature type="transmembrane region" description="Helical" evidence="13">
    <location>
        <begin position="23"/>
        <end position="48"/>
    </location>
</feature>
<evidence type="ECO:0000256" key="3">
    <source>
        <dbReference type="ARBA" id="ARBA00022475"/>
    </source>
</evidence>
<dbReference type="EMBL" id="AB065732">
    <property type="protein sequence ID" value="BAC05953.1"/>
    <property type="molecule type" value="Genomic_DNA"/>
</dbReference>
<reference evidence="15" key="1">
    <citation type="submission" date="2001-07" db="EMBL/GenBank/DDBJ databases">
        <title>Genome-wide discovery and analysis of human seven transmembrane helix receptor genes.</title>
        <authorList>
            <person name="Suwa M."/>
            <person name="Sato T."/>
            <person name="Okouchi I."/>
            <person name="Arita M."/>
            <person name="Futami K."/>
            <person name="Matsumoto S."/>
            <person name="Tsutsumi S."/>
            <person name="Aburatani H."/>
            <person name="Asai K."/>
            <person name="Akiyama Y."/>
        </authorList>
    </citation>
    <scope>NUCLEOTIDE SEQUENCE</scope>
    <source>
        <strain evidence="15">CBRC7TM_295</strain>
    </source>
</reference>
<name>Q8NGQ7_HUMAN</name>
<dbReference type="PhylomeDB" id="Q8NGQ7"/>
<evidence type="ECO:0000256" key="9">
    <source>
        <dbReference type="ARBA" id="ARBA00023136"/>
    </source>
</evidence>
<dbReference type="PROSITE" id="PS00237">
    <property type="entry name" value="G_PROTEIN_RECEP_F1_1"/>
    <property type="match status" value="1"/>
</dbReference>
<comment type="similarity">
    <text evidence="12">Belongs to the G-protein coupled receptor 1 family.</text>
</comment>
<dbReference type="GO" id="GO:0005886">
    <property type="term" value="C:plasma membrane"/>
    <property type="evidence" value="ECO:0007669"/>
    <property type="project" value="UniProtKB-SubCell"/>
</dbReference>
<keyword evidence="6" id="KW-0552">Olfaction</keyword>
<dbReference type="GO" id="GO:0004984">
    <property type="term" value="F:olfactory receptor activity"/>
    <property type="evidence" value="ECO:0007669"/>
    <property type="project" value="InterPro"/>
</dbReference>
<keyword evidence="5 12" id="KW-0812">Transmembrane</keyword>
<keyword evidence="10 12" id="KW-0675">Receptor</keyword>
<feature type="domain" description="G-protein coupled receptors family 1 profile" evidence="14">
    <location>
        <begin position="41"/>
        <end position="233"/>
    </location>
</feature>
<comment type="subcellular location">
    <subcellularLocation>
        <location evidence="2">Cell membrane</location>
        <topology evidence="2">Multi-pass membrane protein</topology>
    </subcellularLocation>
</comment>
<keyword evidence="8 12" id="KW-0297">G-protein coupled receptor</keyword>
<accession>Q8NGQ7</accession>
<evidence type="ECO:0000256" key="6">
    <source>
        <dbReference type="ARBA" id="ARBA00022725"/>
    </source>
</evidence>
<proteinExistence type="inferred from homology"/>
<dbReference type="InterPro" id="IPR017452">
    <property type="entry name" value="GPCR_Rhodpsn_7TM"/>
</dbReference>
<evidence type="ECO:0000256" key="4">
    <source>
        <dbReference type="ARBA" id="ARBA00022606"/>
    </source>
</evidence>
<keyword evidence="9 13" id="KW-0472">Membrane</keyword>
<feature type="transmembrane region" description="Helical" evidence="13">
    <location>
        <begin position="60"/>
        <end position="81"/>
    </location>
</feature>
<sequence>MAKRNLSTVTEFILVVFTDHPELAVPLFLVFLSFYLVTFLGNGGMIILIQVDAQLHTPVYFFLSHLAFLDACCASVITPQILATLATDKTVISYGCRAVQFSFFTICAGTECYLLSVMAYDRFVAISNPLHCNMTMTPGTCRVFLASAFICGVSGAILHTTCTFTLSFCCDNQINFFFCDLPPLLKLACSSMTQTEIVILLCAKCMFLANVMVILICYMLIIRAILRVKSAGG</sequence>
<evidence type="ECO:0000256" key="8">
    <source>
        <dbReference type="ARBA" id="ARBA00023040"/>
    </source>
</evidence>
<protein>
    <submittedName>
        <fullName evidence="15">Seven transmembrane helix receptor</fullName>
    </submittedName>
</protein>
<keyword evidence="7 13" id="KW-1133">Transmembrane helix</keyword>
<evidence type="ECO:0000256" key="1">
    <source>
        <dbReference type="ARBA" id="ARBA00002936"/>
    </source>
</evidence>
<evidence type="ECO:0000256" key="11">
    <source>
        <dbReference type="ARBA" id="ARBA00023224"/>
    </source>
</evidence>
<keyword evidence="4" id="KW-0716">Sensory transduction</keyword>
<keyword evidence="11 12" id="KW-0807">Transducer</keyword>